<comment type="caution">
    <text evidence="1">The sequence shown here is derived from an EMBL/GenBank/DDBJ whole genome shotgun (WGS) entry which is preliminary data.</text>
</comment>
<organism evidence="1 2">
    <name type="scientific">Eubacterium plexicaudatum ASF492</name>
    <dbReference type="NCBI Taxonomy" id="1235802"/>
    <lineage>
        <taxon>Bacteria</taxon>
        <taxon>Bacillati</taxon>
        <taxon>Bacillota</taxon>
        <taxon>Clostridia</taxon>
        <taxon>Eubacteriales</taxon>
        <taxon>Eubacteriaceae</taxon>
        <taxon>Eubacterium</taxon>
    </lineage>
</organism>
<proteinExistence type="predicted"/>
<dbReference type="Proteomes" id="UP000012589">
    <property type="component" value="Unassembled WGS sequence"/>
</dbReference>
<keyword evidence="2" id="KW-1185">Reference proteome</keyword>
<gene>
    <name evidence="1" type="ORF">C823_04553</name>
</gene>
<sequence length="78" mass="9384">MMFIIILLAFNLFIIIILSNIKNPIKRLKDKDILRFLTEHKLVETSKHKNYDCDFSEVIKILEDNKDKILIKDINFYE</sequence>
<name>N2AAP9_9FIRM</name>
<dbReference type="AlphaFoldDB" id="N2AAP9"/>
<reference evidence="1 2" key="1">
    <citation type="journal article" date="2014" name="Genome Announc.">
        <title>Draft genome sequences of the altered schaedler flora, a defined bacterial community from gnotobiotic mice.</title>
        <authorList>
            <person name="Wannemuehler M.J."/>
            <person name="Overstreet A.M."/>
            <person name="Ward D.V."/>
            <person name="Phillips G.J."/>
        </authorList>
    </citation>
    <scope>NUCLEOTIDE SEQUENCE [LARGE SCALE GENOMIC DNA]</scope>
    <source>
        <strain evidence="1 2">ASF492</strain>
    </source>
</reference>
<evidence type="ECO:0000313" key="1">
    <source>
        <dbReference type="EMBL" id="EMZ21409.1"/>
    </source>
</evidence>
<protein>
    <submittedName>
        <fullName evidence="1">Uncharacterized protein</fullName>
    </submittedName>
</protein>
<evidence type="ECO:0000313" key="2">
    <source>
        <dbReference type="Proteomes" id="UP000012589"/>
    </source>
</evidence>
<dbReference type="STRING" id="1235802.C823_04553"/>
<accession>N2AAP9</accession>
<dbReference type="HOGENOM" id="CLU_2616733_0_0_9"/>
<dbReference type="PATRIC" id="fig|1235802.3.peg.4839"/>
<dbReference type="EMBL" id="AQFT01000133">
    <property type="protein sequence ID" value="EMZ21409.1"/>
    <property type="molecule type" value="Genomic_DNA"/>
</dbReference>